<evidence type="ECO:0000313" key="2">
    <source>
        <dbReference type="EMBL" id="CAK9149365.1"/>
    </source>
</evidence>
<keyword evidence="3" id="KW-1185">Reference proteome</keyword>
<dbReference type="AlphaFoldDB" id="A0ABC8RXS8"/>
<accession>A0ABC8RXS8</accession>
<feature type="transmembrane region" description="Helical" evidence="1">
    <location>
        <begin position="21"/>
        <end position="45"/>
    </location>
</feature>
<reference evidence="2 3" key="1">
    <citation type="submission" date="2024-02" db="EMBL/GenBank/DDBJ databases">
        <authorList>
            <person name="Vignale AGUSTIN F."/>
            <person name="Sosa J E."/>
            <person name="Modenutti C."/>
        </authorList>
    </citation>
    <scope>NUCLEOTIDE SEQUENCE [LARGE SCALE GENOMIC DNA]</scope>
</reference>
<evidence type="ECO:0000313" key="3">
    <source>
        <dbReference type="Proteomes" id="UP001642360"/>
    </source>
</evidence>
<keyword evidence="1" id="KW-1133">Transmembrane helix</keyword>
<keyword evidence="1" id="KW-0472">Membrane</keyword>
<protein>
    <submittedName>
        <fullName evidence="2">Uncharacterized protein</fullName>
    </submittedName>
</protein>
<sequence>MDHSPETNDKISPHYLLLRCTVALLFSLFAFLLLSFTLVLVSFSIGDVSISRPISVPSLCKIVSSTVDLRSSKVCELGLLNYKAKHVVYPSEGKKLRCWFDYYWASIFQVEYVDNSGQAQMAFAEAPNEALPPDCRPNFGVAWLTKDKFKVNESYDCWYTLGLSKVNIYHDSFFDCQAKDPSATEMLKRHTMLSTRILMSWFATGSRARHWICEAMLGVLAGILTPLIFLCLFKLLQQVKSLPRMKAVRMLFHLKRACFFVAYFSFVGWLAIQYGKRLGLSEIFKIH</sequence>
<feature type="transmembrane region" description="Helical" evidence="1">
    <location>
        <begin position="257"/>
        <end position="275"/>
    </location>
</feature>
<evidence type="ECO:0000256" key="1">
    <source>
        <dbReference type="SAM" id="Phobius"/>
    </source>
</evidence>
<dbReference type="PANTHER" id="PTHR36779:SF1">
    <property type="entry name" value="OS04G0600400 PROTEIN"/>
    <property type="match status" value="1"/>
</dbReference>
<organism evidence="2 3">
    <name type="scientific">Ilex paraguariensis</name>
    <name type="common">yerba mate</name>
    <dbReference type="NCBI Taxonomy" id="185542"/>
    <lineage>
        <taxon>Eukaryota</taxon>
        <taxon>Viridiplantae</taxon>
        <taxon>Streptophyta</taxon>
        <taxon>Embryophyta</taxon>
        <taxon>Tracheophyta</taxon>
        <taxon>Spermatophyta</taxon>
        <taxon>Magnoliopsida</taxon>
        <taxon>eudicotyledons</taxon>
        <taxon>Gunneridae</taxon>
        <taxon>Pentapetalae</taxon>
        <taxon>asterids</taxon>
        <taxon>campanulids</taxon>
        <taxon>Aquifoliales</taxon>
        <taxon>Aquifoliaceae</taxon>
        <taxon>Ilex</taxon>
    </lineage>
</organism>
<keyword evidence="1" id="KW-0812">Transmembrane</keyword>
<dbReference type="Proteomes" id="UP001642360">
    <property type="component" value="Unassembled WGS sequence"/>
</dbReference>
<feature type="transmembrane region" description="Helical" evidence="1">
    <location>
        <begin position="215"/>
        <end position="236"/>
    </location>
</feature>
<proteinExistence type="predicted"/>
<comment type="caution">
    <text evidence="2">The sequence shown here is derived from an EMBL/GenBank/DDBJ whole genome shotgun (WGS) entry which is preliminary data.</text>
</comment>
<gene>
    <name evidence="2" type="ORF">ILEXP_LOCUS17408</name>
</gene>
<dbReference type="EMBL" id="CAUOFW020001869">
    <property type="protein sequence ID" value="CAK9149365.1"/>
    <property type="molecule type" value="Genomic_DNA"/>
</dbReference>
<name>A0ABC8RXS8_9AQUA</name>
<dbReference type="PANTHER" id="PTHR36779">
    <property type="entry name" value="OSJNBA0083N12.13 PROTEIN"/>
    <property type="match status" value="1"/>
</dbReference>